<accession>A0ABQ9EUB6</accession>
<comment type="caution">
    <text evidence="1">The sequence shown here is derived from an EMBL/GenBank/DDBJ whole genome shotgun (WGS) entry which is preliminary data.</text>
</comment>
<evidence type="ECO:0008006" key="3">
    <source>
        <dbReference type="Google" id="ProtNLM"/>
    </source>
</evidence>
<evidence type="ECO:0000313" key="2">
    <source>
        <dbReference type="Proteomes" id="UP001217089"/>
    </source>
</evidence>
<dbReference type="PANTHER" id="PTHR15889">
    <property type="entry name" value="MITOCHONDRIAL RIBOSOMAL PROTEIN L37"/>
    <property type="match status" value="1"/>
</dbReference>
<dbReference type="PANTHER" id="PTHR15889:SF2">
    <property type="entry name" value="LARGE RIBOSOMAL SUBUNIT PROTEIN ML37"/>
    <property type="match status" value="1"/>
</dbReference>
<proteinExistence type="predicted"/>
<name>A0ABQ9EUB6_TEGGR</name>
<keyword evidence="2" id="KW-1185">Reference proteome</keyword>
<dbReference type="Proteomes" id="UP001217089">
    <property type="component" value="Unassembled WGS sequence"/>
</dbReference>
<dbReference type="InterPro" id="IPR052482">
    <property type="entry name" value="mtLSU_mL37"/>
</dbReference>
<reference evidence="1 2" key="1">
    <citation type="submission" date="2022-12" db="EMBL/GenBank/DDBJ databases">
        <title>Chromosome-level genome of Tegillarca granosa.</title>
        <authorList>
            <person name="Kim J."/>
        </authorList>
    </citation>
    <scope>NUCLEOTIDE SEQUENCE [LARGE SCALE GENOMIC DNA]</scope>
    <source>
        <strain evidence="1">Teg-2019</strain>
        <tissue evidence="1">Adductor muscle</tissue>
    </source>
</reference>
<dbReference type="EMBL" id="JARBDR010000657">
    <property type="protein sequence ID" value="KAJ8308778.1"/>
    <property type="molecule type" value="Genomic_DNA"/>
</dbReference>
<sequence>MRVTGRCYANVRGRMFKTLWKYTARFKDKAPYMSPALLKKELTIIDSEEKLPEEKWTPPDDPRFWEKPPVTEDPNYHEEQIYMYNHNVRFIEAKKQASILTKSQIFEGMPKIVSDLIDKVEVPDEDKIIQRYIMQSQKWDPTMVRLPKRTDKRKPRWNFQAQYGIPVEKSAYVYHHCLICVTVYFVIVKQMISCTCNFDTFKLLYYQELTIFTNLFQFLGDFLLDCWITAEISMQPYHWLQIEYDPEMSSWICRLHNISSFKNCTRKEQSHQNKIKNILLRNLLRLCQTNIFQKVPGAYNQRQIIFDPYIQVNYHRHDKHIQINGQNEILVTGTDSLKPYANEDLIAQSVQEELPDMYPLLPVIDLVKEHIYTLDNYPGWKTGFPYSNVHTIFNVHTGNWKVEELHGKSLMYCLAYALAHAKNKFGENKLPKPVCVQCVNASETTFNFTFFQLNTLDFENDDGIKNFAWFDGNNHLYKKHLSQPWKTGIENKSSQLNDFNETAFKKLLAVMLYGVKGIENL</sequence>
<protein>
    <recommendedName>
        <fullName evidence="3">39S ribosomal protein L37, mitochondrial</fullName>
    </recommendedName>
</protein>
<gene>
    <name evidence="1" type="ORF">KUTeg_013652</name>
</gene>
<evidence type="ECO:0000313" key="1">
    <source>
        <dbReference type="EMBL" id="KAJ8308778.1"/>
    </source>
</evidence>
<organism evidence="1 2">
    <name type="scientific">Tegillarca granosa</name>
    <name type="common">Malaysian cockle</name>
    <name type="synonym">Anadara granosa</name>
    <dbReference type="NCBI Taxonomy" id="220873"/>
    <lineage>
        <taxon>Eukaryota</taxon>
        <taxon>Metazoa</taxon>
        <taxon>Spiralia</taxon>
        <taxon>Lophotrochozoa</taxon>
        <taxon>Mollusca</taxon>
        <taxon>Bivalvia</taxon>
        <taxon>Autobranchia</taxon>
        <taxon>Pteriomorphia</taxon>
        <taxon>Arcoida</taxon>
        <taxon>Arcoidea</taxon>
        <taxon>Arcidae</taxon>
        <taxon>Tegillarca</taxon>
    </lineage>
</organism>